<evidence type="ECO:0000256" key="1">
    <source>
        <dbReference type="SAM" id="MobiDB-lite"/>
    </source>
</evidence>
<dbReference type="Proteomes" id="UP000799750">
    <property type="component" value="Unassembled WGS sequence"/>
</dbReference>
<feature type="region of interest" description="Disordered" evidence="1">
    <location>
        <begin position="1"/>
        <end position="41"/>
    </location>
</feature>
<sequence>MSDEDYDSDDSTVFETNVNFDASDTEEEESDTDSTDEDENFIHTPLRDPTRYIRLLKVQSAKKGFMPCCTIRHFKKDEAPDYRALSYCWGPEEYWEIEVNDAPFGVRENLQDVLEHIAEFQYYKKGYNITRWWWIDALCIMQDKESEAERLAQLGIMRSIYATAVETIAWLGPGNRSTTRAMKYITQLPLSTRKNMSDDTMTIANDDFCDDIEETFARDPRFAKAIDDIFTREYWERIWILQELAVSQNTTLVCGDGWLKWDQLVEFSINVAIADFSERRLRQARRKVMEKQPVWLISKMYRKSQSSTNGFSLATLIYLSEASKATRSVDYVHALLGMVVRGEGLRMKPSNTTKYGCETLCEAIRVMLKDMPSSKSWSEAKGSEARRKAKAGHHKPLSKSSDIRGRRKSCKGISCKTLQIARKMAAVLYSGSTLYHIGRTEQSMVFYRRSVERRRPER</sequence>
<accession>A0A6A6QVY8</accession>
<dbReference type="OrthoDB" id="194358at2759"/>
<feature type="compositionally biased region" description="Acidic residues" evidence="1">
    <location>
        <begin position="1"/>
        <end position="12"/>
    </location>
</feature>
<dbReference type="InterPro" id="IPR010730">
    <property type="entry name" value="HET"/>
</dbReference>
<protein>
    <recommendedName>
        <fullName evidence="2">Heterokaryon incompatibility domain-containing protein</fullName>
    </recommendedName>
</protein>
<dbReference type="Pfam" id="PF06985">
    <property type="entry name" value="HET"/>
    <property type="match status" value="1"/>
</dbReference>
<dbReference type="PANTHER" id="PTHR24148">
    <property type="entry name" value="ANKYRIN REPEAT DOMAIN-CONTAINING PROTEIN 39 HOMOLOG-RELATED"/>
    <property type="match status" value="1"/>
</dbReference>
<proteinExistence type="predicted"/>
<feature type="region of interest" description="Disordered" evidence="1">
    <location>
        <begin position="375"/>
        <end position="405"/>
    </location>
</feature>
<keyword evidence="4" id="KW-1185">Reference proteome</keyword>
<dbReference type="EMBL" id="MU004187">
    <property type="protein sequence ID" value="KAF2496638.1"/>
    <property type="molecule type" value="Genomic_DNA"/>
</dbReference>
<gene>
    <name evidence="3" type="ORF">BU16DRAFT_525794</name>
</gene>
<reference evidence="3" key="1">
    <citation type="journal article" date="2020" name="Stud. Mycol.">
        <title>101 Dothideomycetes genomes: a test case for predicting lifestyles and emergence of pathogens.</title>
        <authorList>
            <person name="Haridas S."/>
            <person name="Albert R."/>
            <person name="Binder M."/>
            <person name="Bloem J."/>
            <person name="Labutti K."/>
            <person name="Salamov A."/>
            <person name="Andreopoulos B."/>
            <person name="Baker S."/>
            <person name="Barry K."/>
            <person name="Bills G."/>
            <person name="Bluhm B."/>
            <person name="Cannon C."/>
            <person name="Castanera R."/>
            <person name="Culley D."/>
            <person name="Daum C."/>
            <person name="Ezra D."/>
            <person name="Gonzalez J."/>
            <person name="Henrissat B."/>
            <person name="Kuo A."/>
            <person name="Liang C."/>
            <person name="Lipzen A."/>
            <person name="Lutzoni F."/>
            <person name="Magnuson J."/>
            <person name="Mondo S."/>
            <person name="Nolan M."/>
            <person name="Ohm R."/>
            <person name="Pangilinan J."/>
            <person name="Park H.-J."/>
            <person name="Ramirez L."/>
            <person name="Alfaro M."/>
            <person name="Sun H."/>
            <person name="Tritt A."/>
            <person name="Yoshinaga Y."/>
            <person name="Zwiers L.-H."/>
            <person name="Turgeon B."/>
            <person name="Goodwin S."/>
            <person name="Spatafora J."/>
            <person name="Crous P."/>
            <person name="Grigoriev I."/>
        </authorList>
    </citation>
    <scope>NUCLEOTIDE SEQUENCE</scope>
    <source>
        <strain evidence="3">CBS 269.34</strain>
    </source>
</reference>
<dbReference type="InterPro" id="IPR052895">
    <property type="entry name" value="HetReg/Transcr_Mod"/>
</dbReference>
<feature type="compositionally biased region" description="Acidic residues" evidence="1">
    <location>
        <begin position="23"/>
        <end position="39"/>
    </location>
</feature>
<evidence type="ECO:0000313" key="3">
    <source>
        <dbReference type="EMBL" id="KAF2496638.1"/>
    </source>
</evidence>
<feature type="domain" description="Heterokaryon incompatibility" evidence="2">
    <location>
        <begin position="82"/>
        <end position="243"/>
    </location>
</feature>
<name>A0A6A6QVY8_9PEZI</name>
<evidence type="ECO:0000313" key="4">
    <source>
        <dbReference type="Proteomes" id="UP000799750"/>
    </source>
</evidence>
<feature type="compositionally biased region" description="Polar residues" evidence="1">
    <location>
        <begin position="13"/>
        <end position="22"/>
    </location>
</feature>
<organism evidence="3 4">
    <name type="scientific">Lophium mytilinum</name>
    <dbReference type="NCBI Taxonomy" id="390894"/>
    <lineage>
        <taxon>Eukaryota</taxon>
        <taxon>Fungi</taxon>
        <taxon>Dikarya</taxon>
        <taxon>Ascomycota</taxon>
        <taxon>Pezizomycotina</taxon>
        <taxon>Dothideomycetes</taxon>
        <taxon>Pleosporomycetidae</taxon>
        <taxon>Mytilinidiales</taxon>
        <taxon>Mytilinidiaceae</taxon>
        <taxon>Lophium</taxon>
    </lineage>
</organism>
<dbReference type="AlphaFoldDB" id="A0A6A6QVY8"/>
<feature type="compositionally biased region" description="Basic residues" evidence="1">
    <location>
        <begin position="387"/>
        <end position="397"/>
    </location>
</feature>
<evidence type="ECO:0000259" key="2">
    <source>
        <dbReference type="Pfam" id="PF06985"/>
    </source>
</evidence>
<dbReference type="PANTHER" id="PTHR24148:SF73">
    <property type="entry name" value="HET DOMAIN PROTEIN (AFU_ORTHOLOGUE AFUA_8G01020)"/>
    <property type="match status" value="1"/>
</dbReference>